<dbReference type="RefSeq" id="WP_271185557.1">
    <property type="nucleotide sequence ID" value="NZ_BSFE01000002.1"/>
</dbReference>
<dbReference type="AlphaFoldDB" id="A0A9W6MMT3"/>
<name>A0A9W6MMT3_9PROT</name>
<feature type="signal peptide" evidence="1">
    <location>
        <begin position="1"/>
        <end position="23"/>
    </location>
</feature>
<accession>A0A9W6MMT3</accession>
<protein>
    <submittedName>
        <fullName evidence="2">Uncharacterized protein</fullName>
    </submittedName>
</protein>
<gene>
    <name evidence="2" type="ORF">GCM10017621_06720</name>
</gene>
<evidence type="ECO:0000313" key="2">
    <source>
        <dbReference type="EMBL" id="GLK51164.1"/>
    </source>
</evidence>
<reference evidence="2" key="2">
    <citation type="submission" date="2023-01" db="EMBL/GenBank/DDBJ databases">
        <authorList>
            <person name="Sun Q."/>
            <person name="Evtushenko L."/>
        </authorList>
    </citation>
    <scope>NUCLEOTIDE SEQUENCE</scope>
    <source>
        <strain evidence="2">VKM B-1513</strain>
    </source>
</reference>
<feature type="chain" id="PRO_5040761865" evidence="1">
    <location>
        <begin position="24"/>
        <end position="139"/>
    </location>
</feature>
<dbReference type="Proteomes" id="UP001143486">
    <property type="component" value="Unassembled WGS sequence"/>
</dbReference>
<proteinExistence type="predicted"/>
<keyword evidence="3" id="KW-1185">Reference proteome</keyword>
<keyword evidence="1" id="KW-0732">Signal</keyword>
<reference evidence="2" key="1">
    <citation type="journal article" date="2014" name="Int. J. Syst. Evol. Microbiol.">
        <title>Complete genome sequence of Corynebacterium casei LMG S-19264T (=DSM 44701T), isolated from a smear-ripened cheese.</title>
        <authorList>
            <consortium name="US DOE Joint Genome Institute (JGI-PGF)"/>
            <person name="Walter F."/>
            <person name="Albersmeier A."/>
            <person name="Kalinowski J."/>
            <person name="Ruckert C."/>
        </authorList>
    </citation>
    <scope>NUCLEOTIDE SEQUENCE</scope>
    <source>
        <strain evidence="2">VKM B-1513</strain>
    </source>
</reference>
<evidence type="ECO:0000313" key="3">
    <source>
        <dbReference type="Proteomes" id="UP001143486"/>
    </source>
</evidence>
<evidence type="ECO:0000256" key="1">
    <source>
        <dbReference type="SAM" id="SignalP"/>
    </source>
</evidence>
<sequence length="139" mass="14736">MKRALAGLAALGLTSALAGTALAQTPPEGVVVTIDLRTATVDEYWFYTFQPGGELTIRVLTQPHDGRPFSELPEGPAGQWSLDAGGALTVTWDAGDTRHCDAWPDYGYNGTLDGTPDGTCWLNEDLLEAVQEGALTSVN</sequence>
<comment type="caution">
    <text evidence="2">The sequence shown here is derived from an EMBL/GenBank/DDBJ whole genome shotgun (WGS) entry which is preliminary data.</text>
</comment>
<organism evidence="2 3">
    <name type="scientific">Maricaulis virginensis</name>
    <dbReference type="NCBI Taxonomy" id="144022"/>
    <lineage>
        <taxon>Bacteria</taxon>
        <taxon>Pseudomonadati</taxon>
        <taxon>Pseudomonadota</taxon>
        <taxon>Alphaproteobacteria</taxon>
        <taxon>Maricaulales</taxon>
        <taxon>Maricaulaceae</taxon>
        <taxon>Maricaulis</taxon>
    </lineage>
</organism>
<dbReference type="EMBL" id="BSFE01000002">
    <property type="protein sequence ID" value="GLK51164.1"/>
    <property type="molecule type" value="Genomic_DNA"/>
</dbReference>